<dbReference type="EMBL" id="RBWS01000022">
    <property type="protein sequence ID" value="RKO69135.1"/>
    <property type="molecule type" value="Genomic_DNA"/>
</dbReference>
<reference evidence="1 2" key="1">
    <citation type="submission" date="2018-10" db="EMBL/GenBank/DDBJ databases">
        <title>Sphingobacterium sp. M05W1-28.</title>
        <authorList>
            <person name="Cai H."/>
        </authorList>
    </citation>
    <scope>NUCLEOTIDE SEQUENCE [LARGE SCALE GENOMIC DNA]</scope>
    <source>
        <strain evidence="1 2">M05W1-28</strain>
    </source>
</reference>
<dbReference type="AlphaFoldDB" id="A0A420VS78"/>
<name>A0A420VS78_9SPHI</name>
<evidence type="ECO:0000313" key="2">
    <source>
        <dbReference type="Proteomes" id="UP000282423"/>
    </source>
</evidence>
<keyword evidence="2" id="KW-1185">Reference proteome</keyword>
<evidence type="ECO:0000313" key="1">
    <source>
        <dbReference type="EMBL" id="RKO69135.1"/>
    </source>
</evidence>
<gene>
    <name evidence="1" type="ORF">D7322_23150</name>
</gene>
<organism evidence="1 2">
    <name type="scientific">Sphingobacterium puteale</name>
    <dbReference type="NCBI Taxonomy" id="2420510"/>
    <lineage>
        <taxon>Bacteria</taxon>
        <taxon>Pseudomonadati</taxon>
        <taxon>Bacteroidota</taxon>
        <taxon>Sphingobacteriia</taxon>
        <taxon>Sphingobacteriales</taxon>
        <taxon>Sphingobacteriaceae</taxon>
        <taxon>Sphingobacterium</taxon>
    </lineage>
</organism>
<accession>A0A420VS78</accession>
<comment type="caution">
    <text evidence="1">The sequence shown here is derived from an EMBL/GenBank/DDBJ whole genome shotgun (WGS) entry which is preliminary data.</text>
</comment>
<protein>
    <submittedName>
        <fullName evidence="1">Uncharacterized protein</fullName>
    </submittedName>
</protein>
<proteinExistence type="predicted"/>
<sequence>MRGRDHYYISYVGNYSTGFIAGRKGISWAEARFVMNLLESYQKMGLAAEGMTTQSAQYLGHQSGISLFRQKTFMYNK</sequence>
<dbReference type="Proteomes" id="UP000282423">
    <property type="component" value="Unassembled WGS sequence"/>
</dbReference>